<dbReference type="SUPFAM" id="SSF55073">
    <property type="entry name" value="Nucleotide cyclase"/>
    <property type="match status" value="1"/>
</dbReference>
<evidence type="ECO:0000259" key="3">
    <source>
        <dbReference type="PROSITE" id="PS50885"/>
    </source>
</evidence>
<proteinExistence type="predicted"/>
<evidence type="ECO:0000313" key="5">
    <source>
        <dbReference type="EMBL" id="OAN11129.1"/>
    </source>
</evidence>
<dbReference type="InterPro" id="IPR003660">
    <property type="entry name" value="HAMP_dom"/>
</dbReference>
<dbReference type="PANTHER" id="PTHR33121">
    <property type="entry name" value="CYCLIC DI-GMP PHOSPHODIESTERASE PDEF"/>
    <property type="match status" value="1"/>
</dbReference>
<dbReference type="GO" id="GO:0071111">
    <property type="term" value="F:cyclic-guanylate-specific phosphodiesterase activity"/>
    <property type="evidence" value="ECO:0007669"/>
    <property type="project" value="InterPro"/>
</dbReference>
<dbReference type="InterPro" id="IPR042461">
    <property type="entry name" value="LapD_MoxY_peri_C"/>
</dbReference>
<feature type="transmembrane region" description="Helical" evidence="1">
    <location>
        <begin position="6"/>
        <end position="25"/>
    </location>
</feature>
<dbReference type="InterPro" id="IPR050706">
    <property type="entry name" value="Cyclic-di-GMP_PDE-like"/>
</dbReference>
<dbReference type="Gene3D" id="3.20.20.450">
    <property type="entry name" value="EAL domain"/>
    <property type="match status" value="1"/>
</dbReference>
<dbReference type="Gene3D" id="3.30.70.270">
    <property type="match status" value="1"/>
</dbReference>
<dbReference type="GO" id="GO:0007165">
    <property type="term" value="P:signal transduction"/>
    <property type="evidence" value="ECO:0007669"/>
    <property type="project" value="InterPro"/>
</dbReference>
<keyword evidence="1" id="KW-0472">Membrane</keyword>
<dbReference type="PANTHER" id="PTHR33121:SF79">
    <property type="entry name" value="CYCLIC DI-GMP PHOSPHODIESTERASE PDED-RELATED"/>
    <property type="match status" value="1"/>
</dbReference>
<dbReference type="InterPro" id="IPR035919">
    <property type="entry name" value="EAL_sf"/>
</dbReference>
<evidence type="ECO:0000313" key="6">
    <source>
        <dbReference type="Proteomes" id="UP000078503"/>
    </source>
</evidence>
<dbReference type="CDD" id="cd01948">
    <property type="entry name" value="EAL"/>
    <property type="match status" value="1"/>
</dbReference>
<feature type="domain" description="HAMP" evidence="3">
    <location>
        <begin position="172"/>
        <end position="224"/>
    </location>
</feature>
<accession>A0A178K1C1</accession>
<dbReference type="CDD" id="cd06225">
    <property type="entry name" value="HAMP"/>
    <property type="match status" value="1"/>
</dbReference>
<comment type="caution">
    <text evidence="5">The sequence shown here is derived from an EMBL/GenBank/DDBJ whole genome shotgun (WGS) entry which is preliminary data.</text>
</comment>
<feature type="domain" description="EAL" evidence="2">
    <location>
        <begin position="403"/>
        <end position="646"/>
    </location>
</feature>
<name>A0A178K1C1_9GAMM</name>
<keyword evidence="1" id="KW-1133">Transmembrane helix</keyword>
<feature type="domain" description="GGDEF" evidence="4">
    <location>
        <begin position="263"/>
        <end position="394"/>
    </location>
</feature>
<dbReference type="PROSITE" id="PS50885">
    <property type="entry name" value="HAMP"/>
    <property type="match status" value="1"/>
</dbReference>
<keyword evidence="1" id="KW-0812">Transmembrane</keyword>
<dbReference type="Proteomes" id="UP000078503">
    <property type="component" value="Unassembled WGS sequence"/>
</dbReference>
<dbReference type="InterPro" id="IPR029787">
    <property type="entry name" value="Nucleotide_cyclase"/>
</dbReference>
<protein>
    <submittedName>
        <fullName evidence="5">Diguanylate phosphodiesterase</fullName>
    </submittedName>
</protein>
<dbReference type="PROSITE" id="PS50887">
    <property type="entry name" value="GGDEF"/>
    <property type="match status" value="1"/>
</dbReference>
<dbReference type="SMART" id="SM00052">
    <property type="entry name" value="EAL"/>
    <property type="match status" value="1"/>
</dbReference>
<dbReference type="InterPro" id="IPR043128">
    <property type="entry name" value="Rev_trsase/Diguanyl_cyclase"/>
</dbReference>
<dbReference type="GO" id="GO:0016020">
    <property type="term" value="C:membrane"/>
    <property type="evidence" value="ECO:0007669"/>
    <property type="project" value="InterPro"/>
</dbReference>
<evidence type="ECO:0000259" key="2">
    <source>
        <dbReference type="PROSITE" id="PS50883"/>
    </source>
</evidence>
<keyword evidence="6" id="KW-1185">Reference proteome</keyword>
<dbReference type="InterPro" id="IPR001633">
    <property type="entry name" value="EAL_dom"/>
</dbReference>
<dbReference type="Pfam" id="PF00563">
    <property type="entry name" value="EAL"/>
    <property type="match status" value="1"/>
</dbReference>
<dbReference type="InterPro" id="IPR000160">
    <property type="entry name" value="GGDEF_dom"/>
</dbReference>
<dbReference type="Gene3D" id="6.20.270.20">
    <property type="entry name" value="LapD/MoxY periplasmic domain"/>
    <property type="match status" value="1"/>
</dbReference>
<organism evidence="5 6">
    <name type="scientific">Photobacterium jeanii</name>
    <dbReference type="NCBI Taxonomy" id="858640"/>
    <lineage>
        <taxon>Bacteria</taxon>
        <taxon>Pseudomonadati</taxon>
        <taxon>Pseudomonadota</taxon>
        <taxon>Gammaproteobacteria</taxon>
        <taxon>Vibrionales</taxon>
        <taxon>Vibrionaceae</taxon>
        <taxon>Photobacterium</taxon>
    </lineage>
</organism>
<gene>
    <name evidence="5" type="ORF">A3K86_19375</name>
</gene>
<dbReference type="EMBL" id="LVHF01000033">
    <property type="protein sequence ID" value="OAN11129.1"/>
    <property type="molecule type" value="Genomic_DNA"/>
</dbReference>
<dbReference type="InterPro" id="IPR032244">
    <property type="entry name" value="LapD_MoxY_N"/>
</dbReference>
<evidence type="ECO:0000256" key="1">
    <source>
        <dbReference type="SAM" id="Phobius"/>
    </source>
</evidence>
<dbReference type="SMART" id="SM00304">
    <property type="entry name" value="HAMP"/>
    <property type="match status" value="1"/>
</dbReference>
<feature type="transmembrane region" description="Helical" evidence="1">
    <location>
        <begin position="152"/>
        <end position="171"/>
    </location>
</feature>
<dbReference type="OrthoDB" id="5894408at2"/>
<dbReference type="Pfam" id="PF16448">
    <property type="entry name" value="LapD_MoxY_N"/>
    <property type="match status" value="1"/>
</dbReference>
<dbReference type="RefSeq" id="WP_068335268.1">
    <property type="nucleotide sequence ID" value="NZ_LVHF01000033.1"/>
</dbReference>
<dbReference type="AlphaFoldDB" id="A0A178K1C1"/>
<dbReference type="CDD" id="cd01949">
    <property type="entry name" value="GGDEF"/>
    <property type="match status" value="1"/>
</dbReference>
<dbReference type="SUPFAM" id="SSF141868">
    <property type="entry name" value="EAL domain-like"/>
    <property type="match status" value="1"/>
</dbReference>
<dbReference type="Pfam" id="PF00672">
    <property type="entry name" value="HAMP"/>
    <property type="match status" value="1"/>
</dbReference>
<evidence type="ECO:0000259" key="4">
    <source>
        <dbReference type="PROSITE" id="PS50887"/>
    </source>
</evidence>
<dbReference type="STRING" id="858640.A3K86_19375"/>
<dbReference type="Gene3D" id="3.30.110.200">
    <property type="match status" value="1"/>
</dbReference>
<dbReference type="PROSITE" id="PS50883">
    <property type="entry name" value="EAL"/>
    <property type="match status" value="1"/>
</dbReference>
<dbReference type="Pfam" id="PF00990">
    <property type="entry name" value="GGDEF"/>
    <property type="match status" value="1"/>
</dbReference>
<dbReference type="SMART" id="SM00267">
    <property type="entry name" value="GGDEF"/>
    <property type="match status" value="1"/>
</dbReference>
<reference evidence="5 6" key="1">
    <citation type="submission" date="2016-03" db="EMBL/GenBank/DDBJ databases">
        <title>Photobacterium proteolyticum sp. nov. a protease producing bacterium isolated from ocean sediments of Laizhou Bay.</title>
        <authorList>
            <person name="Li Y."/>
        </authorList>
    </citation>
    <scope>NUCLEOTIDE SEQUENCE [LARGE SCALE GENOMIC DNA]</scope>
    <source>
        <strain evidence="5 6">R-40508</strain>
    </source>
</reference>
<sequence>MTLYRQLFSGMLILLIILIFGVFLIQFNTTRDFLRLQQQNELDNTINSVGMALSPYLDQQDMIAAESLINATFDGGFYSSVTLEVFDPKQNIEREYQLDIEGVPDFFTQLITIKPLSQSRVLTNGWLQVAELSVTTNTSFAYLKLWQASVQLFWGFIATCLLGTVMVSIFLRRVLTPLTAIQTSAKAMSNNEFRQPLVVPEIRELKDVVMAFNHMSQQLKAHINHQAQEADKLRIRAYQDPVSGLANRPYLITKLDTLVEHGIEGGVALLRADFLADCYERLGYEAGDDLTVKLAKSLQELASDEITIARLNHAEFMLLLPHNSNTELTQLGRAILNKCAALQSDPLDISPLNAAIGLVVRSEDDTTSSLLAQADNAVNQARQQASEHLFLIDSSDHTLRLGKQQWKRLVDHAISHNQITINLQAATDIKGKVLHQEAFSAIYDGQKTYSASQFLGAIEQLQAGPEFDRHVTAQIVAMLEEGRIHGPNQGPIAINITQSSINDTGFMRWLGTLLKSKPHLSGQLLFELPEISFLNQLDNIELLCDIIHRNGFDFGIDNYGHNFSSVSYLHRFKPAYVKLDFAYTQHVDDQLKADVLASITRNAHTLGIITIASRVETTEQKDKLTALMIKGFQGYGLHPQLPQEDE</sequence>